<dbReference type="AlphaFoldDB" id="A0A4Q6XJN2"/>
<dbReference type="PANTHER" id="PTHR11927">
    <property type="entry name" value="GALACTOSIDE 2-L-FUCOSYLTRANSFERASE"/>
    <property type="match status" value="1"/>
</dbReference>
<dbReference type="GO" id="GO:0016020">
    <property type="term" value="C:membrane"/>
    <property type="evidence" value="ECO:0007669"/>
    <property type="project" value="InterPro"/>
</dbReference>
<accession>A0A4Q6XJN2</accession>
<keyword evidence="1 3" id="KW-0328">Glycosyltransferase</keyword>
<dbReference type="GO" id="GO:0008107">
    <property type="term" value="F:galactoside 2-alpha-L-fucosyltransferase activity"/>
    <property type="evidence" value="ECO:0007669"/>
    <property type="project" value="InterPro"/>
</dbReference>
<dbReference type="GO" id="GO:0005975">
    <property type="term" value="P:carbohydrate metabolic process"/>
    <property type="evidence" value="ECO:0007669"/>
    <property type="project" value="InterPro"/>
</dbReference>
<proteinExistence type="predicted"/>
<dbReference type="EMBL" id="SGIT01000002">
    <property type="protein sequence ID" value="RZF59565.1"/>
    <property type="molecule type" value="Genomic_DNA"/>
</dbReference>
<gene>
    <name evidence="3" type="ORF">EWE74_10405</name>
</gene>
<evidence type="ECO:0000313" key="4">
    <source>
        <dbReference type="Proteomes" id="UP000292855"/>
    </source>
</evidence>
<reference evidence="3 4" key="1">
    <citation type="submission" date="2019-02" db="EMBL/GenBank/DDBJ databases">
        <authorList>
            <person name="Li Y."/>
        </authorList>
    </citation>
    <scope>NUCLEOTIDE SEQUENCE [LARGE SCALE GENOMIC DNA]</scope>
    <source>
        <strain evidence="3 4">30C10-4-7</strain>
    </source>
</reference>
<organism evidence="3 4">
    <name type="scientific">Sphingobacterium corticibacterium</name>
    <dbReference type="NCBI Taxonomy" id="2484746"/>
    <lineage>
        <taxon>Bacteria</taxon>
        <taxon>Pseudomonadati</taxon>
        <taxon>Bacteroidota</taxon>
        <taxon>Sphingobacteriia</taxon>
        <taxon>Sphingobacteriales</taxon>
        <taxon>Sphingobacteriaceae</taxon>
        <taxon>Sphingobacterium</taxon>
    </lineage>
</organism>
<comment type="caution">
    <text evidence="3">The sequence shown here is derived from an EMBL/GenBank/DDBJ whole genome shotgun (WGS) entry which is preliminary data.</text>
</comment>
<dbReference type="CDD" id="cd11301">
    <property type="entry name" value="Fut1_Fut2_like"/>
    <property type="match status" value="1"/>
</dbReference>
<evidence type="ECO:0000256" key="2">
    <source>
        <dbReference type="ARBA" id="ARBA00022679"/>
    </source>
</evidence>
<sequence>MKIVKFLGGLGNQMFQYGFYLALQKKFKKVKADLSDFETYPLHNGFELNDIFDINLNIVSKFDLNLYLPHNRKWIWRKLRRLYNTKQAYIEETMPFAYNKTIFSDKQNRYYWGYWQHIDYVNMVAEELREHFQFPQITDIKNKELIQHIQQRNSVSLHVRRGDYLIASNQHLGSICDNAYYEKAITYINEKTDSPLFVIFSNDIPWCKETFNNIDAIFVDWNTGNQSYIDMQLMSLCKHNIIANSSFSWWGAWLNNNPDKIVVSPNKWINETRPNTDGRGLILDSFVIF</sequence>
<dbReference type="Proteomes" id="UP000292855">
    <property type="component" value="Unassembled WGS sequence"/>
</dbReference>
<evidence type="ECO:0000313" key="3">
    <source>
        <dbReference type="EMBL" id="RZF59565.1"/>
    </source>
</evidence>
<dbReference type="InterPro" id="IPR002516">
    <property type="entry name" value="Glyco_trans_11"/>
</dbReference>
<dbReference type="PANTHER" id="PTHR11927:SF9">
    <property type="entry name" value="L-FUCOSYLTRANSFERASE"/>
    <property type="match status" value="1"/>
</dbReference>
<protein>
    <submittedName>
        <fullName evidence="3">Alpha-1,2-fucosyltransferase</fullName>
    </submittedName>
</protein>
<dbReference type="Pfam" id="PF01531">
    <property type="entry name" value="Glyco_transf_11"/>
    <property type="match status" value="1"/>
</dbReference>
<name>A0A4Q6XJN2_9SPHI</name>
<dbReference type="RefSeq" id="WP_130141485.1">
    <property type="nucleotide sequence ID" value="NZ_SGIT01000002.1"/>
</dbReference>
<keyword evidence="2 3" id="KW-0808">Transferase</keyword>
<dbReference type="OrthoDB" id="9794601at2"/>
<evidence type="ECO:0000256" key="1">
    <source>
        <dbReference type="ARBA" id="ARBA00022676"/>
    </source>
</evidence>
<keyword evidence="4" id="KW-1185">Reference proteome</keyword>